<proteinExistence type="predicted"/>
<evidence type="ECO:0008006" key="3">
    <source>
        <dbReference type="Google" id="ProtNLM"/>
    </source>
</evidence>
<sequence>MNRKVRKYTKNKLSFPSDAAVLKSVYLTLRDICPKSVLNFI</sequence>
<evidence type="ECO:0000313" key="1">
    <source>
        <dbReference type="EMBL" id="MFD2546694.1"/>
    </source>
</evidence>
<dbReference type="RefSeq" id="WP_380900740.1">
    <property type="nucleotide sequence ID" value="NZ_JBHUEG010000007.1"/>
</dbReference>
<dbReference type="Proteomes" id="UP001597545">
    <property type="component" value="Unassembled WGS sequence"/>
</dbReference>
<evidence type="ECO:0000313" key="2">
    <source>
        <dbReference type="Proteomes" id="UP001597545"/>
    </source>
</evidence>
<accession>A0ABW5KD20</accession>
<comment type="caution">
    <text evidence="1">The sequence shown here is derived from an EMBL/GenBank/DDBJ whole genome shotgun (WGS) entry which is preliminary data.</text>
</comment>
<name>A0ABW5KD20_9SPHI</name>
<reference evidence="2" key="1">
    <citation type="journal article" date="2019" name="Int. J. Syst. Evol. Microbiol.">
        <title>The Global Catalogue of Microorganisms (GCM) 10K type strain sequencing project: providing services to taxonomists for standard genome sequencing and annotation.</title>
        <authorList>
            <consortium name="The Broad Institute Genomics Platform"/>
            <consortium name="The Broad Institute Genome Sequencing Center for Infectious Disease"/>
            <person name="Wu L."/>
            <person name="Ma J."/>
        </authorList>
    </citation>
    <scope>NUCLEOTIDE SEQUENCE [LARGE SCALE GENOMIC DNA]</scope>
    <source>
        <strain evidence="2">KCTC 42662</strain>
    </source>
</reference>
<organism evidence="1 2">
    <name type="scientific">Sphingobacterium suaedae</name>
    <dbReference type="NCBI Taxonomy" id="1686402"/>
    <lineage>
        <taxon>Bacteria</taxon>
        <taxon>Pseudomonadati</taxon>
        <taxon>Bacteroidota</taxon>
        <taxon>Sphingobacteriia</taxon>
        <taxon>Sphingobacteriales</taxon>
        <taxon>Sphingobacteriaceae</taxon>
        <taxon>Sphingobacterium</taxon>
    </lineage>
</organism>
<keyword evidence="2" id="KW-1185">Reference proteome</keyword>
<protein>
    <recommendedName>
        <fullName evidence="3">Transposase</fullName>
    </recommendedName>
</protein>
<dbReference type="EMBL" id="JBHULR010000003">
    <property type="protein sequence ID" value="MFD2546694.1"/>
    <property type="molecule type" value="Genomic_DNA"/>
</dbReference>
<gene>
    <name evidence="1" type="ORF">ACFSR5_03430</name>
</gene>